<evidence type="ECO:0000313" key="2">
    <source>
        <dbReference type="Proteomes" id="UP000279227"/>
    </source>
</evidence>
<name>A0A3S4MC68_CHRGE</name>
<reference evidence="1 2" key="1">
    <citation type="submission" date="2018-12" db="EMBL/GenBank/DDBJ databases">
        <authorList>
            <consortium name="Pathogen Informatics"/>
        </authorList>
    </citation>
    <scope>NUCLEOTIDE SEQUENCE [LARGE SCALE GENOMIC DNA]</scope>
    <source>
        <strain evidence="1 2">NCTC11432</strain>
    </source>
</reference>
<dbReference type="KEGG" id="cgle:NCTC11432_02216"/>
<protein>
    <submittedName>
        <fullName evidence="1">Uncharacterized protein</fullName>
    </submittedName>
</protein>
<evidence type="ECO:0000313" key="1">
    <source>
        <dbReference type="EMBL" id="VEE07574.1"/>
    </source>
</evidence>
<proteinExistence type="predicted"/>
<dbReference type="STRING" id="525257.HMPREF0204_12236"/>
<dbReference type="Proteomes" id="UP000279227">
    <property type="component" value="Chromosome"/>
</dbReference>
<sequence>MLRAVDILTALFYNLLSPCFSLLLTKEIQIQYKTAMKYVMEAMKYFCPSDLGVSEKNGAAFYLETQKDFFVQKLYL</sequence>
<organism evidence="1 2">
    <name type="scientific">Chryseobacterium gleum</name>
    <name type="common">Flavobacterium gleum</name>
    <dbReference type="NCBI Taxonomy" id="250"/>
    <lineage>
        <taxon>Bacteria</taxon>
        <taxon>Pseudomonadati</taxon>
        <taxon>Bacteroidota</taxon>
        <taxon>Flavobacteriia</taxon>
        <taxon>Flavobacteriales</taxon>
        <taxon>Weeksellaceae</taxon>
        <taxon>Chryseobacterium group</taxon>
        <taxon>Chryseobacterium</taxon>
    </lineage>
</organism>
<dbReference type="EMBL" id="LR134289">
    <property type="protein sequence ID" value="VEE07574.1"/>
    <property type="molecule type" value="Genomic_DNA"/>
</dbReference>
<accession>A0A3S4MC68</accession>
<dbReference type="AlphaFoldDB" id="A0A3S4MC68"/>
<gene>
    <name evidence="1" type="ORF">NCTC11432_02216</name>
</gene>